<dbReference type="InterPro" id="IPR059026">
    <property type="entry name" value="LpqB_N"/>
</dbReference>
<protein>
    <recommendedName>
        <fullName evidence="1">GerMN domain-containing protein</fullName>
    </recommendedName>
</protein>
<dbReference type="AlphaFoldDB" id="A0A371P8A6"/>
<dbReference type="InterPro" id="IPR019606">
    <property type="entry name" value="GerMN"/>
</dbReference>
<name>A0A371P8A6_9ACTN</name>
<dbReference type="EMBL" id="QUBR01000001">
    <property type="protein sequence ID" value="REK72159.1"/>
    <property type="molecule type" value="Genomic_DNA"/>
</dbReference>
<accession>A0A371P8A6</accession>
<dbReference type="Proteomes" id="UP000265581">
    <property type="component" value="Unassembled WGS sequence"/>
</dbReference>
<evidence type="ECO:0000313" key="2">
    <source>
        <dbReference type="EMBL" id="REK72159.1"/>
    </source>
</evidence>
<keyword evidence="3" id="KW-1185">Reference proteome</keyword>
<evidence type="ECO:0000313" key="3">
    <source>
        <dbReference type="Proteomes" id="UP000265581"/>
    </source>
</evidence>
<dbReference type="Pfam" id="PF10646">
    <property type="entry name" value="Germane"/>
    <property type="match status" value="1"/>
</dbReference>
<comment type="caution">
    <text evidence="2">The sequence shown here is derived from an EMBL/GenBank/DDBJ whole genome shotgun (WGS) entry which is preliminary data.</text>
</comment>
<dbReference type="OrthoDB" id="3226781at2"/>
<proteinExistence type="predicted"/>
<dbReference type="InterPro" id="IPR018910">
    <property type="entry name" value="LpqB_C"/>
</dbReference>
<dbReference type="PROSITE" id="PS51257">
    <property type="entry name" value="PROKAR_LIPOPROTEIN"/>
    <property type="match status" value="1"/>
</dbReference>
<evidence type="ECO:0000259" key="1">
    <source>
        <dbReference type="SMART" id="SM00909"/>
    </source>
</evidence>
<dbReference type="RefSeq" id="WP_119702294.1">
    <property type="nucleotide sequence ID" value="NZ_JBHSOI010000001.1"/>
</dbReference>
<sequence length="584" mass="61537">MSRARVTTARAVGVVVVALVLSACAGIPSSGPVTKVAAADDLGQSAVRYTPARPLAGASPEQIVRGYLDAMLAFPASSRTAASFLTPQAARGWKPATQVRIYSQPEVAGVQAAPDGGSAAGSDGSVTVRLGFTDDARLDRQGRYTGVEAPGSITYTLEQVDGQWRIADPQDGLLVNQKFFTDYFRSFDLYFFDRPGRRLVPDPVYLVVGDQLATTLTASLAGGPAADAQTATRTFMPARTALRPSVPVSSQGVADVEFTDDFSDLSTSSQDRLSAQLVWTLRQVPGVQAVQVVGGSTALTAGGDEVQPVQAWGGFGPSTARDRAYAVVDDRVVEADDGEVEPVSGAWGQDARGAERIAVAQSGIAGVLPGGDAVRLTSRQGKQARTIRGDGFVGPDWDSDDLLWLVDRPSGQVRVRVAEDDDVTVVPAPGLAGLGITDFKLSPDGARYAVSTRGQDGRALYVGRVVRDATDRIASLQDPARVATTARSPRSASWASTTELAFLGDSEVGAQIYQVTIDGSETTSQVSRSGSLLPDVGADTLAIGQDRSPLLYVTDRRRRLWFLPPGGSWRLLDTPPTTALTIGR</sequence>
<gene>
    <name evidence="2" type="ORF">DX116_00455</name>
</gene>
<dbReference type="Pfam" id="PF10647">
    <property type="entry name" value="Gmad1"/>
    <property type="match status" value="1"/>
</dbReference>
<feature type="domain" description="GerMN" evidence="1">
    <location>
        <begin position="213"/>
        <end position="303"/>
    </location>
</feature>
<dbReference type="SUPFAM" id="SSF50956">
    <property type="entry name" value="Thermostable phytase (3-phytase)"/>
    <property type="match status" value="1"/>
</dbReference>
<dbReference type="SMART" id="SM00909">
    <property type="entry name" value="Germane"/>
    <property type="match status" value="1"/>
</dbReference>
<reference evidence="2 3" key="1">
    <citation type="submission" date="2018-08" db="EMBL/GenBank/DDBJ databases">
        <title>Aeromicrobium sp. M2KJ-4, whole genome shotgun sequence.</title>
        <authorList>
            <person name="Tuo L."/>
        </authorList>
    </citation>
    <scope>NUCLEOTIDE SEQUENCE [LARGE SCALE GENOMIC DNA]</scope>
    <source>
        <strain evidence="2 3">M2KJ-4</strain>
    </source>
</reference>
<organism evidence="2 3">
    <name type="scientific">Aeromicrobium endophyticum</name>
    <dbReference type="NCBI Taxonomy" id="2292704"/>
    <lineage>
        <taxon>Bacteria</taxon>
        <taxon>Bacillati</taxon>
        <taxon>Actinomycetota</taxon>
        <taxon>Actinomycetes</taxon>
        <taxon>Propionibacteriales</taxon>
        <taxon>Nocardioidaceae</taxon>
        <taxon>Aeromicrobium</taxon>
    </lineage>
</organism>
<dbReference type="Pfam" id="PF25976">
    <property type="entry name" value="LpqB_N"/>
    <property type="match status" value="1"/>
</dbReference>